<dbReference type="EMBL" id="AP026560">
    <property type="protein sequence ID" value="BDP42425.1"/>
    <property type="molecule type" value="Genomic_DNA"/>
</dbReference>
<evidence type="ECO:0000313" key="2">
    <source>
        <dbReference type="EMBL" id="BDP42425.1"/>
    </source>
</evidence>
<sequence>MESGFGWREGRGNLPWFAPTSQPPPPKGGNVSAARGSPRVDAKLAHVSLL</sequence>
<organism evidence="2 3">
    <name type="scientific">Deinococcus aetherius</name>
    <dbReference type="NCBI Taxonomy" id="200252"/>
    <lineage>
        <taxon>Bacteria</taxon>
        <taxon>Thermotogati</taxon>
        <taxon>Deinococcota</taxon>
        <taxon>Deinococci</taxon>
        <taxon>Deinococcales</taxon>
        <taxon>Deinococcaceae</taxon>
        <taxon>Deinococcus</taxon>
    </lineage>
</organism>
<reference evidence="2" key="1">
    <citation type="submission" date="2022-07" db="EMBL/GenBank/DDBJ databases">
        <title>Complete Genome Sequence of the Radioresistant Bacterium Deinococcus aetherius ST0316, Isolated from the Air Dust collected in Lower Stratosphere above Japan.</title>
        <authorList>
            <person name="Satoh K."/>
            <person name="Hagiwara K."/>
            <person name="Katsumata K."/>
            <person name="Kubo A."/>
            <person name="Yokobori S."/>
            <person name="Yamagishi A."/>
            <person name="Oono Y."/>
            <person name="Narumi I."/>
        </authorList>
    </citation>
    <scope>NUCLEOTIDE SEQUENCE</scope>
    <source>
        <strain evidence="2">ST0316</strain>
    </source>
</reference>
<gene>
    <name evidence="2" type="ORF">DAETH_23940</name>
</gene>
<name>A0ABN6RGE3_9DEIO</name>
<protein>
    <submittedName>
        <fullName evidence="2">Uncharacterized protein</fullName>
    </submittedName>
</protein>
<keyword evidence="3" id="KW-1185">Reference proteome</keyword>
<evidence type="ECO:0000313" key="3">
    <source>
        <dbReference type="Proteomes" id="UP001064971"/>
    </source>
</evidence>
<dbReference type="Proteomes" id="UP001064971">
    <property type="component" value="Chromosome"/>
</dbReference>
<evidence type="ECO:0000256" key="1">
    <source>
        <dbReference type="SAM" id="MobiDB-lite"/>
    </source>
</evidence>
<proteinExistence type="predicted"/>
<feature type="region of interest" description="Disordered" evidence="1">
    <location>
        <begin position="1"/>
        <end position="39"/>
    </location>
</feature>
<accession>A0ABN6RGE3</accession>